<accession>A0AAW6UBH1</accession>
<sequence>MKKLLFIVLITFILIVLGACDLVLVPNNPQNTLDDDFLSPDAFNVESFDRLFNDEVAKSITIKITSSAWHELDQSMKDYHKQFGTYRAGLYVRADMIFDDGSDELLEVKDIGLRTRGNLSRVRIQDDSGNLNPSHFKISFDEDFGLESLRANGNRSVFELEEIDLKYNKNLDDTYLTEKYSLDLFDKFGVYAQKTTLTKLYIQIGDTTHFYGLYTAFEPIDKKFLERRLDVIETKGNLYKSLWQQFGPASLQNNYPSLAIGIRDLDTNYRPTYDLKTNKRVHDTSDLVDFITQINILNHQAFQTYIETHVDVDRLIRLLAVGVLLGNPDDYRAMGNNYYLYNQSNSNVWTMIPYDYDHGLAQGWDGSPIFSNWTVGADIYTWGNLNAHMLSIENYPHPLVDKILNIEPYQVLYETYLSELINPENELFSFDAFDQLYQQQKALYDQDLDHAMVNLRFDLRNIEWYINAKIADISNQLSYYHQNPNQRGN</sequence>
<dbReference type="EMBL" id="JASCXW010000015">
    <property type="protein sequence ID" value="MDI6453009.1"/>
    <property type="molecule type" value="Genomic_DNA"/>
</dbReference>
<dbReference type="Pfam" id="PF08757">
    <property type="entry name" value="CotH"/>
    <property type="match status" value="1"/>
</dbReference>
<dbReference type="PROSITE" id="PS51257">
    <property type="entry name" value="PROKAR_LIPOPROTEIN"/>
    <property type="match status" value="1"/>
</dbReference>
<proteinExistence type="predicted"/>
<dbReference type="PANTHER" id="PTHR40050">
    <property type="entry name" value="INNER SPORE COAT PROTEIN H"/>
    <property type="match status" value="1"/>
</dbReference>
<organism evidence="1 2">
    <name type="scientific">Peloplasma aerotolerans</name>
    <dbReference type="NCBI Taxonomy" id="3044389"/>
    <lineage>
        <taxon>Bacteria</taxon>
        <taxon>Bacillati</taxon>
        <taxon>Mycoplasmatota</taxon>
        <taxon>Mollicutes</taxon>
        <taxon>Acholeplasmatales</taxon>
        <taxon>Acholeplasmataceae</taxon>
        <taxon>Peloplasma</taxon>
    </lineage>
</organism>
<keyword evidence="2" id="KW-1185">Reference proteome</keyword>
<keyword evidence="1" id="KW-0808">Transferase</keyword>
<evidence type="ECO:0000313" key="2">
    <source>
        <dbReference type="Proteomes" id="UP001431532"/>
    </source>
</evidence>
<keyword evidence="1" id="KW-0418">Kinase</keyword>
<dbReference type="Proteomes" id="UP001431532">
    <property type="component" value="Unassembled WGS sequence"/>
</dbReference>
<protein>
    <submittedName>
        <fullName evidence="1">CotH kinase family protein</fullName>
    </submittedName>
</protein>
<dbReference type="InterPro" id="IPR014867">
    <property type="entry name" value="Spore_coat_CotH_CotH2/3/7"/>
</dbReference>
<comment type="caution">
    <text evidence="1">The sequence shown here is derived from an EMBL/GenBank/DDBJ whole genome shotgun (WGS) entry which is preliminary data.</text>
</comment>
<dbReference type="RefSeq" id="WP_282839436.1">
    <property type="nucleotide sequence ID" value="NZ_JASCXW010000015.1"/>
</dbReference>
<dbReference type="AlphaFoldDB" id="A0AAW6UBH1"/>
<dbReference type="GO" id="GO:0016301">
    <property type="term" value="F:kinase activity"/>
    <property type="evidence" value="ECO:0007669"/>
    <property type="project" value="UniProtKB-KW"/>
</dbReference>
<name>A0AAW6UBH1_9MOLU</name>
<reference evidence="1" key="1">
    <citation type="submission" date="2023-05" db="EMBL/GenBank/DDBJ databases">
        <title>Mariniplasma microaerophilum sp. nov., a novel anaerobic mollicute isolated from terrestrial mud volcano, Taman Peninsula, Russia.</title>
        <authorList>
            <person name="Khomyakova M.A."/>
            <person name="Merkel A.Y."/>
            <person name="Slobodkin A.I."/>
        </authorList>
    </citation>
    <scope>NUCLEOTIDE SEQUENCE</scope>
    <source>
        <strain evidence="1">M4Ah</strain>
    </source>
</reference>
<dbReference type="PANTHER" id="PTHR40050:SF1">
    <property type="entry name" value="INNER SPORE COAT PROTEIN H"/>
    <property type="match status" value="1"/>
</dbReference>
<evidence type="ECO:0000313" key="1">
    <source>
        <dbReference type="EMBL" id="MDI6453009.1"/>
    </source>
</evidence>
<gene>
    <name evidence="1" type="ORF">QJ521_05500</name>
</gene>